<comment type="caution">
    <text evidence="1">The sequence shown here is derived from an EMBL/GenBank/DDBJ whole genome shotgun (WGS) entry which is preliminary data.</text>
</comment>
<dbReference type="EMBL" id="AYRZ02000003">
    <property type="protein sequence ID" value="PHT87014.1"/>
    <property type="molecule type" value="Genomic_DNA"/>
</dbReference>
<evidence type="ECO:0000313" key="2">
    <source>
        <dbReference type="Proteomes" id="UP000222542"/>
    </source>
</evidence>
<protein>
    <recommendedName>
        <fullName evidence="3">NADP-dependent oxidoreductase domain-containing protein</fullName>
    </recommendedName>
</protein>
<keyword evidence="2" id="KW-1185">Reference proteome</keyword>
<evidence type="ECO:0000313" key="1">
    <source>
        <dbReference type="EMBL" id="PHT87014.1"/>
    </source>
</evidence>
<dbReference type="InterPro" id="IPR036812">
    <property type="entry name" value="NAD(P)_OxRdtase_dom_sf"/>
</dbReference>
<sequence>MEYVDVYYVHWPVDLKPWVDYPIPQEEDFEELDMENTWSSMDRFLEMGLCRSIAHRHQQFFFHKNTRPARFCLYRSSYQSGGNASNVEAT</sequence>
<name>A0A2G2ZYH1_CAPAN</name>
<reference evidence="1 2" key="2">
    <citation type="journal article" date="2017" name="Genome Biol.">
        <title>New reference genome sequences of hot pepper reveal the massive evolution of plant disease-resistance genes by retroduplication.</title>
        <authorList>
            <person name="Kim S."/>
            <person name="Park J."/>
            <person name="Yeom S.I."/>
            <person name="Kim Y.M."/>
            <person name="Seo E."/>
            <person name="Kim K.T."/>
            <person name="Kim M.S."/>
            <person name="Lee J.M."/>
            <person name="Cheong K."/>
            <person name="Shin H.S."/>
            <person name="Kim S.B."/>
            <person name="Han K."/>
            <person name="Lee J."/>
            <person name="Park M."/>
            <person name="Lee H.A."/>
            <person name="Lee H.Y."/>
            <person name="Lee Y."/>
            <person name="Oh S."/>
            <person name="Lee J.H."/>
            <person name="Choi E."/>
            <person name="Choi E."/>
            <person name="Lee S.E."/>
            <person name="Jeon J."/>
            <person name="Kim H."/>
            <person name="Choi G."/>
            <person name="Song H."/>
            <person name="Lee J."/>
            <person name="Lee S.C."/>
            <person name="Kwon J.K."/>
            <person name="Lee H.Y."/>
            <person name="Koo N."/>
            <person name="Hong Y."/>
            <person name="Kim R.W."/>
            <person name="Kang W.H."/>
            <person name="Huh J.H."/>
            <person name="Kang B.C."/>
            <person name="Yang T.J."/>
            <person name="Lee Y.H."/>
            <person name="Bennetzen J.L."/>
            <person name="Choi D."/>
        </authorList>
    </citation>
    <scope>NUCLEOTIDE SEQUENCE [LARGE SCALE GENOMIC DNA]</scope>
    <source>
        <strain evidence="2">cv. CM334</strain>
    </source>
</reference>
<dbReference type="Gramene" id="PHT87014">
    <property type="protein sequence ID" value="PHT87014"/>
    <property type="gene ID" value="T459_09120"/>
</dbReference>
<organism evidence="1 2">
    <name type="scientific">Capsicum annuum</name>
    <name type="common">Capsicum pepper</name>
    <dbReference type="NCBI Taxonomy" id="4072"/>
    <lineage>
        <taxon>Eukaryota</taxon>
        <taxon>Viridiplantae</taxon>
        <taxon>Streptophyta</taxon>
        <taxon>Embryophyta</taxon>
        <taxon>Tracheophyta</taxon>
        <taxon>Spermatophyta</taxon>
        <taxon>Magnoliopsida</taxon>
        <taxon>eudicotyledons</taxon>
        <taxon>Gunneridae</taxon>
        <taxon>Pentapetalae</taxon>
        <taxon>asterids</taxon>
        <taxon>lamiids</taxon>
        <taxon>Solanales</taxon>
        <taxon>Solanaceae</taxon>
        <taxon>Solanoideae</taxon>
        <taxon>Capsiceae</taxon>
        <taxon>Capsicum</taxon>
    </lineage>
</organism>
<proteinExistence type="predicted"/>
<reference evidence="1 2" key="1">
    <citation type="journal article" date="2014" name="Nat. Genet.">
        <title>Genome sequence of the hot pepper provides insights into the evolution of pungency in Capsicum species.</title>
        <authorList>
            <person name="Kim S."/>
            <person name="Park M."/>
            <person name="Yeom S.I."/>
            <person name="Kim Y.M."/>
            <person name="Lee J.M."/>
            <person name="Lee H.A."/>
            <person name="Seo E."/>
            <person name="Choi J."/>
            <person name="Cheong K."/>
            <person name="Kim K.T."/>
            <person name="Jung K."/>
            <person name="Lee G.W."/>
            <person name="Oh S.K."/>
            <person name="Bae C."/>
            <person name="Kim S.B."/>
            <person name="Lee H.Y."/>
            <person name="Kim S.Y."/>
            <person name="Kim M.S."/>
            <person name="Kang B.C."/>
            <person name="Jo Y.D."/>
            <person name="Yang H.B."/>
            <person name="Jeong H.J."/>
            <person name="Kang W.H."/>
            <person name="Kwon J.K."/>
            <person name="Shin C."/>
            <person name="Lim J.Y."/>
            <person name="Park J.H."/>
            <person name="Huh J.H."/>
            <person name="Kim J.S."/>
            <person name="Kim B.D."/>
            <person name="Cohen O."/>
            <person name="Paran I."/>
            <person name="Suh M.C."/>
            <person name="Lee S.B."/>
            <person name="Kim Y.K."/>
            <person name="Shin Y."/>
            <person name="Noh S.J."/>
            <person name="Park J."/>
            <person name="Seo Y.S."/>
            <person name="Kwon S.Y."/>
            <person name="Kim H.A."/>
            <person name="Park J.M."/>
            <person name="Kim H.J."/>
            <person name="Choi S.B."/>
            <person name="Bosland P.W."/>
            <person name="Reeves G."/>
            <person name="Jo S.H."/>
            <person name="Lee B.W."/>
            <person name="Cho H.T."/>
            <person name="Choi H.S."/>
            <person name="Lee M.S."/>
            <person name="Yu Y."/>
            <person name="Do Choi Y."/>
            <person name="Park B.S."/>
            <person name="van Deynze A."/>
            <person name="Ashrafi H."/>
            <person name="Hill T."/>
            <person name="Kim W.T."/>
            <person name="Pai H.S."/>
            <person name="Ahn H.K."/>
            <person name="Yeam I."/>
            <person name="Giovannoni J.J."/>
            <person name="Rose J.K."/>
            <person name="Sorensen I."/>
            <person name="Lee S.J."/>
            <person name="Kim R.W."/>
            <person name="Choi I.Y."/>
            <person name="Choi B.S."/>
            <person name="Lim J.S."/>
            <person name="Lee Y.H."/>
            <person name="Choi D."/>
        </authorList>
    </citation>
    <scope>NUCLEOTIDE SEQUENCE [LARGE SCALE GENOMIC DNA]</scope>
    <source>
        <strain evidence="2">cv. CM334</strain>
    </source>
</reference>
<accession>A0A2G2ZYH1</accession>
<dbReference type="STRING" id="4072.A0A2G2ZYH1"/>
<dbReference type="SUPFAM" id="SSF51430">
    <property type="entry name" value="NAD(P)-linked oxidoreductase"/>
    <property type="match status" value="1"/>
</dbReference>
<evidence type="ECO:0008006" key="3">
    <source>
        <dbReference type="Google" id="ProtNLM"/>
    </source>
</evidence>
<dbReference type="Proteomes" id="UP000222542">
    <property type="component" value="Unassembled WGS sequence"/>
</dbReference>
<gene>
    <name evidence="1" type="ORF">T459_09120</name>
</gene>
<dbReference type="AlphaFoldDB" id="A0A2G2ZYH1"/>
<dbReference type="Gene3D" id="3.20.20.100">
    <property type="entry name" value="NADP-dependent oxidoreductase domain"/>
    <property type="match status" value="1"/>
</dbReference>